<name>A0A9P5ARE6_9HYPO</name>
<reference evidence="1" key="1">
    <citation type="journal article" date="2017" name="Mycologia">
        <title>Fusarium algeriense, sp. nov., a novel toxigenic crown rot pathogen of durum wheat from Algeria is nested in the Fusarium burgessii species complex.</title>
        <authorList>
            <person name="Laraba I."/>
            <person name="Keddad A."/>
            <person name="Boureghda H."/>
            <person name="Abdallah N."/>
            <person name="Vaughan M.M."/>
            <person name="Proctor R.H."/>
            <person name="Busman M."/>
            <person name="O'Donnell K."/>
        </authorList>
    </citation>
    <scope>NUCLEOTIDE SEQUENCE</scope>
    <source>
        <strain evidence="1">NRRL 25174</strain>
    </source>
</reference>
<dbReference type="AlphaFoldDB" id="A0A9P5ARE6"/>
<keyword evidence="2" id="KW-1185">Reference proteome</keyword>
<evidence type="ECO:0000313" key="1">
    <source>
        <dbReference type="EMBL" id="KAF4343575.1"/>
    </source>
</evidence>
<evidence type="ECO:0000313" key="2">
    <source>
        <dbReference type="Proteomes" id="UP000730481"/>
    </source>
</evidence>
<dbReference type="OrthoDB" id="2687876at2759"/>
<dbReference type="Proteomes" id="UP000730481">
    <property type="component" value="Unassembled WGS sequence"/>
</dbReference>
<dbReference type="EMBL" id="PVQB02000088">
    <property type="protein sequence ID" value="KAF4343575.1"/>
    <property type="molecule type" value="Genomic_DNA"/>
</dbReference>
<proteinExistence type="predicted"/>
<evidence type="ECO:0008006" key="3">
    <source>
        <dbReference type="Google" id="ProtNLM"/>
    </source>
</evidence>
<sequence>MAGNLPPKFKSLLPFNLDNVDRTRLIDSIGYLLTDNNIPGAIFHPCKDPTPVHESLLMPFVNPKRKVRPPDAFLRLLPQLVDRILSLCDVETIFELRQTTSQFRDYISNFAPYQSVILCALPLYHAILGTIYARNLPFGKFWRKLCTMSCEYCGAFAMLIDIPYWTRICCHCVEEGKGTRYVQLSTVKTWLPEGQPIPLGVYLHTVGLKGWRQSLVAYYKVRHLDVDHDRPVTRPFNYFSQANYMVTCAAPVLVPRTGDIEKGIACKGCMGLRPQARLGCRRLDRRVYTNKDFLEHFRWCDRAQWLWKAYLQGFSPLEVGTTDLNTIQMSILLARRRG</sequence>
<comment type="caution">
    <text evidence="1">The sequence shown here is derived from an EMBL/GenBank/DDBJ whole genome shotgun (WGS) entry which is preliminary data.</text>
</comment>
<accession>A0A9P5ARE6</accession>
<gene>
    <name evidence="1" type="ORF">FBEOM_2484</name>
</gene>
<reference evidence="1" key="2">
    <citation type="submission" date="2020-02" db="EMBL/GenBank/DDBJ databases">
        <title>Identification and distribution of gene clusters putatively required for synthesis of sphingolipid metabolism inhibitors in phylogenetically diverse species of the filamentous fungus Fusarium.</title>
        <authorList>
            <person name="Kim H.-S."/>
            <person name="Busman M."/>
            <person name="Brown D.W."/>
            <person name="Divon H."/>
            <person name="Uhlig S."/>
            <person name="Proctor R.H."/>
        </authorList>
    </citation>
    <scope>NUCLEOTIDE SEQUENCE</scope>
    <source>
        <strain evidence="1">NRRL 25174</strain>
    </source>
</reference>
<organism evidence="1 2">
    <name type="scientific">Fusarium beomiforme</name>
    <dbReference type="NCBI Taxonomy" id="44412"/>
    <lineage>
        <taxon>Eukaryota</taxon>
        <taxon>Fungi</taxon>
        <taxon>Dikarya</taxon>
        <taxon>Ascomycota</taxon>
        <taxon>Pezizomycotina</taxon>
        <taxon>Sordariomycetes</taxon>
        <taxon>Hypocreomycetidae</taxon>
        <taxon>Hypocreales</taxon>
        <taxon>Nectriaceae</taxon>
        <taxon>Fusarium</taxon>
        <taxon>Fusarium burgessii species complex</taxon>
    </lineage>
</organism>
<protein>
    <recommendedName>
        <fullName evidence="3">F-box domain-containing protein</fullName>
    </recommendedName>
</protein>